<dbReference type="SMART" id="SM00382">
    <property type="entry name" value="AAA"/>
    <property type="match status" value="1"/>
</dbReference>
<evidence type="ECO:0000259" key="1">
    <source>
        <dbReference type="SMART" id="SM00382"/>
    </source>
</evidence>
<dbReference type="InterPro" id="IPR027417">
    <property type="entry name" value="P-loop_NTPase"/>
</dbReference>
<sequence length="1030" mass="115694">MSLSVDPRLDYGFDLAQVAADLEVGMVLEERTGRQGSYYVFRSAYHQVFLNPAIGRDSRVAIARVSSIKDGDGLGRRESVRPRRVVFCKLWDEESCDLRELKPAFDEALDQVRRRRIEKDKADHTLAGGTPETSAHGLMQRRVREHYRPLQTVFKVLAARSALTGTVEVTAVVVDADAERVELELSSVARLSEDRVVKVHIDSEQYEVPILVVDGKACEIPQPRRALIRDERVKLVQRDRFAMAKHDRALTSFLSGNVEGNWDHLATLLTNPENLAPAVPPPQPIAYLSGIDLNDEQKSAVNGALATPHAFLIQGPPGTGKTTVIMELVLQLVARGERVLLLAPMHVAVDEVLRRIGDRPEVFPVRLAFDDSKVSEDLQRFLLQRISTEYLRRTRTPERSKAQEWRRRLDHLAALRGLLTSHVQAAETLAVAAAQESAAAESYRVWEAWFHASSSEVTERVKTAERTVDRISGAAQESDHRAIALRTQVAAASTGRRVGSWLAGLIGRADELGRLRRAVEAATADAKRLHAAHRDWLRECDVARQALQALEAARDNDGRQRYTRWQLHRRELDAAGQALNRAAKASGRPSHPAPHASLIQVGSEISVLERRISLEQRWFDLVQPQEPGRLTRELRQAANVVCCTTTGVGNKVLEGLDFDTLIVDEASRVIDSEFLMSAIHARRWVMVGDEHQLPPYVEPADEHHLHALAALHKAGDHDATELSTVVAELARIWHEDEEMHAFRSREVLRQAERCLSDRSWPDRYRGLVSDTWRQFDPSMLKTTLDHLVRSLFDRVVAACPADLRQALVEQRRMIEPIAELVKDPVYGGCYRTPVSKLGLTPFTSTAFTHPVTLLDTSSYGEKARHQQYKNGCFNTLEVDWVVATCRRLERELGSIGSQPITVSILTFYRRQAILIREALGWPSCRAFRSLRFRVVDSIDKIQGQEADLVIVSFCRAYPGRAGPRRNAGLWLQDIRRLNVACTRARRGLILVGHGDTLRRLSGADPAERFYANLFRLLDSNADGYGLVKDL</sequence>
<evidence type="ECO:0000313" key="3">
    <source>
        <dbReference type="Proteomes" id="UP001519654"/>
    </source>
</evidence>
<accession>A0ABS5Z3D2</accession>
<dbReference type="PANTHER" id="PTHR10887:SF495">
    <property type="entry name" value="HELICASE SENATAXIN ISOFORM X1-RELATED"/>
    <property type="match status" value="1"/>
</dbReference>
<feature type="domain" description="AAA+ ATPase" evidence="1">
    <location>
        <begin position="307"/>
        <end position="819"/>
    </location>
</feature>
<dbReference type="InterPro" id="IPR003593">
    <property type="entry name" value="AAA+_ATPase"/>
</dbReference>
<dbReference type="Pfam" id="PF13086">
    <property type="entry name" value="AAA_11"/>
    <property type="match status" value="1"/>
</dbReference>
<dbReference type="EMBL" id="JAHKKG010000018">
    <property type="protein sequence ID" value="MBU2670178.1"/>
    <property type="molecule type" value="Genomic_DNA"/>
</dbReference>
<dbReference type="InterPro" id="IPR045055">
    <property type="entry name" value="DNA2/NAM7-like"/>
</dbReference>
<dbReference type="InterPro" id="IPR041679">
    <property type="entry name" value="DNA2/NAM7-like_C"/>
</dbReference>
<gene>
    <name evidence="2" type="ORF">KOI35_42430</name>
</gene>
<name>A0ABS5Z3D2_9ACTN</name>
<keyword evidence="3" id="KW-1185">Reference proteome</keyword>
<dbReference type="SUPFAM" id="SSF52540">
    <property type="entry name" value="P-loop containing nucleoside triphosphate hydrolases"/>
    <property type="match status" value="1"/>
</dbReference>
<dbReference type="PANTHER" id="PTHR10887">
    <property type="entry name" value="DNA2/NAM7 HELICASE FAMILY"/>
    <property type="match status" value="1"/>
</dbReference>
<dbReference type="InterPro" id="IPR041677">
    <property type="entry name" value="DNA2/NAM7_AAA_11"/>
</dbReference>
<dbReference type="CDD" id="cd18808">
    <property type="entry name" value="SF1_C_Upf1"/>
    <property type="match status" value="1"/>
</dbReference>
<dbReference type="Proteomes" id="UP001519654">
    <property type="component" value="Unassembled WGS sequence"/>
</dbReference>
<comment type="caution">
    <text evidence="2">The sequence shown here is derived from an EMBL/GenBank/DDBJ whole genome shotgun (WGS) entry which is preliminary data.</text>
</comment>
<reference evidence="2 3" key="1">
    <citation type="submission" date="2021-06" db="EMBL/GenBank/DDBJ databases">
        <title>Actinoplanes lichenicola sp. nov., and Actinoplanes ovalisporus sp. nov., isolated from lichen in Thailand.</title>
        <authorList>
            <person name="Saeng-In P."/>
            <person name="Kanchanasin P."/>
            <person name="Yuki M."/>
            <person name="Kudo T."/>
            <person name="Ohkuma M."/>
            <person name="Phongsopitanun W."/>
            <person name="Tanasupawat S."/>
        </authorList>
    </citation>
    <scope>NUCLEOTIDE SEQUENCE [LARGE SCALE GENOMIC DNA]</scope>
    <source>
        <strain evidence="2 3">NBRC 110975</strain>
    </source>
</reference>
<evidence type="ECO:0000313" key="2">
    <source>
        <dbReference type="EMBL" id="MBU2670178.1"/>
    </source>
</evidence>
<protein>
    <submittedName>
        <fullName evidence="2">AAA family ATPase</fullName>
    </submittedName>
</protein>
<proteinExistence type="predicted"/>
<organism evidence="2 3">
    <name type="scientific">Paractinoplanes bogorensis</name>
    <dbReference type="NCBI Taxonomy" id="1610840"/>
    <lineage>
        <taxon>Bacteria</taxon>
        <taxon>Bacillati</taxon>
        <taxon>Actinomycetota</taxon>
        <taxon>Actinomycetes</taxon>
        <taxon>Micromonosporales</taxon>
        <taxon>Micromonosporaceae</taxon>
        <taxon>Paractinoplanes</taxon>
    </lineage>
</organism>
<dbReference type="InterPro" id="IPR047187">
    <property type="entry name" value="SF1_C_Upf1"/>
</dbReference>
<dbReference type="Pfam" id="PF13087">
    <property type="entry name" value="AAA_12"/>
    <property type="match status" value="1"/>
</dbReference>
<dbReference type="Gene3D" id="3.40.50.300">
    <property type="entry name" value="P-loop containing nucleotide triphosphate hydrolases"/>
    <property type="match status" value="2"/>
</dbReference>
<dbReference type="RefSeq" id="WP_215795403.1">
    <property type="nucleotide sequence ID" value="NZ_JAHKKG010000018.1"/>
</dbReference>